<evidence type="ECO:0000313" key="7">
    <source>
        <dbReference type="EMBL" id="MDT9598008.1"/>
    </source>
</evidence>
<feature type="transmembrane region" description="Helical" evidence="5">
    <location>
        <begin position="174"/>
        <end position="190"/>
    </location>
</feature>
<gene>
    <name evidence="7" type="ORF">RQX22_03475</name>
</gene>
<comment type="subcellular location">
    <subcellularLocation>
        <location evidence="1">Membrane</location>
        <topology evidence="1">Multi-pass membrane protein</topology>
    </subcellularLocation>
</comment>
<dbReference type="PANTHER" id="PTHR37422:SF13">
    <property type="entry name" value="LIPOPOLYSACCHARIDE BIOSYNTHESIS PROTEIN PA4999-RELATED"/>
    <property type="match status" value="1"/>
</dbReference>
<feature type="transmembrane region" description="Helical" evidence="5">
    <location>
        <begin position="244"/>
        <end position="261"/>
    </location>
</feature>
<feature type="transmembrane region" description="Helical" evidence="5">
    <location>
        <begin position="107"/>
        <end position="130"/>
    </location>
</feature>
<organism evidence="7 8">
    <name type="scientific">Sphingosinicella rhizophila</name>
    <dbReference type="NCBI Taxonomy" id="3050082"/>
    <lineage>
        <taxon>Bacteria</taxon>
        <taxon>Pseudomonadati</taxon>
        <taxon>Pseudomonadota</taxon>
        <taxon>Alphaproteobacteria</taxon>
        <taxon>Sphingomonadales</taxon>
        <taxon>Sphingosinicellaceae</taxon>
        <taxon>Sphingosinicella</taxon>
    </lineage>
</organism>
<dbReference type="Proteomes" id="UP001259572">
    <property type="component" value="Unassembled WGS sequence"/>
</dbReference>
<comment type="caution">
    <text evidence="7">The sequence shown here is derived from an EMBL/GenBank/DDBJ whole genome shotgun (WGS) entry which is preliminary data.</text>
</comment>
<dbReference type="RefSeq" id="WP_315723707.1">
    <property type="nucleotide sequence ID" value="NZ_JAVUPU010000002.1"/>
</dbReference>
<feature type="transmembrane region" description="Helical" evidence="5">
    <location>
        <begin position="436"/>
        <end position="453"/>
    </location>
</feature>
<dbReference type="InterPro" id="IPR051533">
    <property type="entry name" value="WaaL-like"/>
</dbReference>
<evidence type="ECO:0000256" key="3">
    <source>
        <dbReference type="ARBA" id="ARBA00022989"/>
    </source>
</evidence>
<feature type="transmembrane region" description="Helical" evidence="5">
    <location>
        <begin position="459"/>
        <end position="476"/>
    </location>
</feature>
<dbReference type="GO" id="GO:0016874">
    <property type="term" value="F:ligase activity"/>
    <property type="evidence" value="ECO:0007669"/>
    <property type="project" value="UniProtKB-KW"/>
</dbReference>
<protein>
    <submittedName>
        <fullName evidence="7">O-antigen ligase family protein</fullName>
    </submittedName>
</protein>
<feature type="transmembrane region" description="Helical" evidence="5">
    <location>
        <begin position="312"/>
        <end position="331"/>
    </location>
</feature>
<sequence>MTRRCTRFPLSRSNHHGYRTLIIFGHLRMPDAFIATSVDHKTARSCPKQRTLMTETGSPQPAGPTGDSTHALAWLDRWVWLLLPLAPFIFASVTWDPWGNNSLLQAILRSLSLPITIIEMIVIFFALMTGLRLASSFRRMPVWVRIVLAILIAIALLTTIFVAQDRAAATVRTYAWAIHLLFGFSLCDLFETRWSQLRPFVWPSVVGGTLLYMLAVIALVLAIPDEQLFNWKGFGLGVTHIRQVAFYSIVGAGASLGLAAITNNRFYYWAAIVAATLLLALSFWSGTRGSLLAVFVAFGTGWILLRPMRNWAAIGALVASYTAGGLLSLAHQPPHPFYGLFRISRSTAVTGADKLATGRLTQWQESARAIWDRPLFGYGESQYGHAVPGWDQFNHPHNIFLQLLIQWGMLGAACFLALTAYLGWHFVKRAQDGSPQAIPAFLAAAGLATMSLYEGSLYHPYPVMMLVVAIAFVFSAKDKSLA</sequence>
<reference evidence="7 8" key="1">
    <citation type="submission" date="2023-05" db="EMBL/GenBank/DDBJ databases">
        <authorList>
            <person name="Guo Y."/>
        </authorList>
    </citation>
    <scope>NUCLEOTIDE SEQUENCE [LARGE SCALE GENOMIC DNA]</scope>
    <source>
        <strain evidence="7 8">GR2756</strain>
    </source>
</reference>
<name>A0ABU3Q3L4_9SPHN</name>
<keyword evidence="4 5" id="KW-0472">Membrane</keyword>
<feature type="transmembrane region" description="Helical" evidence="5">
    <location>
        <begin position="202"/>
        <end position="224"/>
    </location>
</feature>
<feature type="transmembrane region" description="Helical" evidence="5">
    <location>
        <begin position="266"/>
        <end position="284"/>
    </location>
</feature>
<accession>A0ABU3Q3L4</accession>
<dbReference type="PANTHER" id="PTHR37422">
    <property type="entry name" value="TEICHURONIC ACID BIOSYNTHESIS PROTEIN TUAE"/>
    <property type="match status" value="1"/>
</dbReference>
<keyword evidence="8" id="KW-1185">Reference proteome</keyword>
<feature type="transmembrane region" description="Helical" evidence="5">
    <location>
        <begin position="78"/>
        <end position="95"/>
    </location>
</feature>
<evidence type="ECO:0000256" key="4">
    <source>
        <dbReference type="ARBA" id="ARBA00023136"/>
    </source>
</evidence>
<evidence type="ECO:0000256" key="5">
    <source>
        <dbReference type="SAM" id="Phobius"/>
    </source>
</evidence>
<proteinExistence type="predicted"/>
<feature type="transmembrane region" description="Helical" evidence="5">
    <location>
        <begin position="399"/>
        <end position="424"/>
    </location>
</feature>
<keyword evidence="3 5" id="KW-1133">Transmembrane helix</keyword>
<evidence type="ECO:0000313" key="8">
    <source>
        <dbReference type="Proteomes" id="UP001259572"/>
    </source>
</evidence>
<evidence type="ECO:0000256" key="1">
    <source>
        <dbReference type="ARBA" id="ARBA00004141"/>
    </source>
</evidence>
<feature type="transmembrane region" description="Helical" evidence="5">
    <location>
        <begin position="142"/>
        <end position="162"/>
    </location>
</feature>
<dbReference type="EMBL" id="JAVUPU010000002">
    <property type="protein sequence ID" value="MDT9598008.1"/>
    <property type="molecule type" value="Genomic_DNA"/>
</dbReference>
<evidence type="ECO:0000256" key="2">
    <source>
        <dbReference type="ARBA" id="ARBA00022692"/>
    </source>
</evidence>
<feature type="transmembrane region" description="Helical" evidence="5">
    <location>
        <begin position="290"/>
        <end position="305"/>
    </location>
</feature>
<keyword evidence="7" id="KW-0436">Ligase</keyword>
<dbReference type="InterPro" id="IPR007016">
    <property type="entry name" value="O-antigen_ligase-rel_domated"/>
</dbReference>
<feature type="domain" description="O-antigen ligase-related" evidence="6">
    <location>
        <begin position="274"/>
        <end position="416"/>
    </location>
</feature>
<evidence type="ECO:0000259" key="6">
    <source>
        <dbReference type="Pfam" id="PF04932"/>
    </source>
</evidence>
<dbReference type="Pfam" id="PF04932">
    <property type="entry name" value="Wzy_C"/>
    <property type="match status" value="1"/>
</dbReference>
<keyword evidence="2 5" id="KW-0812">Transmembrane</keyword>